<sequence>MPQMSPLLWLNLYIMFTITLVIFIAMFFFTKSPSPASKSTSAPLTKMLNWKW</sequence>
<dbReference type="GeneID" id="37501267"/>
<keyword evidence="1" id="KW-0472">Membrane</keyword>
<keyword evidence="1" id="KW-0812">Transmembrane</keyword>
<geneLocation type="mitochondrion" evidence="2"/>
<gene>
    <name evidence="2" type="primary">atp8</name>
</gene>
<protein>
    <submittedName>
        <fullName evidence="2">ATP synthase F0 subunit 8</fullName>
    </submittedName>
</protein>
<keyword evidence="1" id="KW-1133">Transmembrane helix</keyword>
<accession>A0A343XYJ1</accession>
<dbReference type="EMBL" id="MG873459">
    <property type="protein sequence ID" value="AWK60853.1"/>
    <property type="molecule type" value="Genomic_DNA"/>
</dbReference>
<keyword evidence="2" id="KW-0496">Mitochondrion</keyword>
<name>A0A343XYJ1_9EUCA</name>
<dbReference type="RefSeq" id="YP_009498538.1">
    <property type="nucleotide sequence ID" value="NC_038068.1"/>
</dbReference>
<evidence type="ECO:0000256" key="1">
    <source>
        <dbReference type="SAM" id="Phobius"/>
    </source>
</evidence>
<dbReference type="AlphaFoldDB" id="A0A343XYJ1"/>
<organism evidence="2">
    <name type="scientific">Alpheus hoplocheles</name>
    <dbReference type="NCBI Taxonomy" id="2201221"/>
    <lineage>
        <taxon>Eukaryota</taxon>
        <taxon>Metazoa</taxon>
        <taxon>Ecdysozoa</taxon>
        <taxon>Arthropoda</taxon>
        <taxon>Crustacea</taxon>
        <taxon>Multicrustacea</taxon>
        <taxon>Malacostraca</taxon>
        <taxon>Eumalacostraca</taxon>
        <taxon>Eucarida</taxon>
        <taxon>Decapoda</taxon>
        <taxon>Pleocyemata</taxon>
        <taxon>Caridea</taxon>
        <taxon>Alpheoidea</taxon>
        <taxon>Alpheidae</taxon>
        <taxon>Alpheus</taxon>
    </lineage>
</organism>
<evidence type="ECO:0000313" key="2">
    <source>
        <dbReference type="EMBL" id="AWK60853.1"/>
    </source>
</evidence>
<feature type="transmembrane region" description="Helical" evidence="1">
    <location>
        <begin position="6"/>
        <end position="29"/>
    </location>
</feature>
<reference evidence="2" key="1">
    <citation type="submission" date="2018-01" db="EMBL/GenBank/DDBJ databases">
        <title>the complete mitochondrial genome sequence of Alpheus hoplocheles.</title>
        <authorList>
            <person name="Zhong S."/>
        </authorList>
    </citation>
    <scope>NUCLEOTIDE SEQUENCE</scope>
</reference>
<proteinExistence type="predicted"/>